<keyword evidence="13" id="KW-1185">Reference proteome</keyword>
<evidence type="ECO:0000256" key="9">
    <source>
        <dbReference type="ARBA" id="ARBA00023242"/>
    </source>
</evidence>
<dbReference type="GO" id="GO:0005637">
    <property type="term" value="C:nuclear inner membrane"/>
    <property type="evidence" value="ECO:0007669"/>
    <property type="project" value="UniProtKB-SubCell"/>
</dbReference>
<dbReference type="GO" id="GO:0006695">
    <property type="term" value="P:cholesterol biosynthetic process"/>
    <property type="evidence" value="ECO:0007669"/>
    <property type="project" value="TreeGrafter"/>
</dbReference>
<feature type="compositionally biased region" description="Polar residues" evidence="10">
    <location>
        <begin position="187"/>
        <end position="213"/>
    </location>
</feature>
<sequence length="671" mass="74345">MPKSSMATSTGSVQHKHSGASLSKLAMEHSVFKVAALGLTVLLALNHTAAASARLSSVTILNTSKSVFKPRKPVYLATFNVRTLKQAGQQVALARTLDSLCIDVAERERSKSVGRATPKPRGRTPSRSRSSVGTRLKGARAPASDSKVGRRLSPSSSSSSSRGSSRQAAARKRVSDVSGPKRGRPSSVRQLNHTGSSPAITPNSRTGRQNVSVSPCPVRKLPGRCAEFCGKLFREAICPSPLLAALLSVSFLPFVLWLNLWVFTPASSQGSTKALWGPAYQFAGVLWPTDWHVYFDYRCHSFVLSYLFLHFLVARFIPSGYRSNSNTDARRSGYKANGLFALLLFVAIYAVAQFGRFTQLDAVRPSMLFPKHWLGLLAAAGQIATVAAVVAYFTSRRLPRSQCAPEGNTGKFPIDFWVGRPLRPRWFGLDWKIVIYRPGVIGLLLAEATCLCVQWEQYGRVSPAFVLLFVLHLVWVADFMAFEVRHEGFGYYTILGALMIPFVYILGAAYMLPKPDLGKLFTPTGVPIYQHWALNILAVVLFLVGYWIYRFSDNQKDLFRRQPNHPSFADLASDMNAQVGHLSSLESHLDGRFGVNTCHTDNGDRLLQLCADLELFLASTNLQHRCSHRVTWQLPTANQPWTKFDHMAISHRQRATVQDCQSFRGTRCQHA</sequence>
<evidence type="ECO:0000256" key="10">
    <source>
        <dbReference type="SAM" id="MobiDB-lite"/>
    </source>
</evidence>
<evidence type="ECO:0000256" key="4">
    <source>
        <dbReference type="ARBA" id="ARBA00022692"/>
    </source>
</evidence>
<dbReference type="GO" id="GO:0005789">
    <property type="term" value="C:endoplasmic reticulum membrane"/>
    <property type="evidence" value="ECO:0007669"/>
    <property type="project" value="TreeGrafter"/>
</dbReference>
<evidence type="ECO:0000256" key="11">
    <source>
        <dbReference type="SAM" id="Phobius"/>
    </source>
</evidence>
<evidence type="ECO:0000256" key="7">
    <source>
        <dbReference type="ARBA" id="ARBA00023136"/>
    </source>
</evidence>
<feature type="transmembrane region" description="Helical" evidence="11">
    <location>
        <begin position="242"/>
        <end position="263"/>
    </location>
</feature>
<gene>
    <name evidence="12" type="ORF">T265_10018</name>
</gene>
<keyword evidence="5 11" id="KW-1133">Transmembrane helix</keyword>
<evidence type="ECO:0000313" key="13">
    <source>
        <dbReference type="Proteomes" id="UP000054324"/>
    </source>
</evidence>
<evidence type="ECO:0000313" key="12">
    <source>
        <dbReference type="EMBL" id="KER21743.1"/>
    </source>
</evidence>
<evidence type="ECO:0000256" key="8">
    <source>
        <dbReference type="ARBA" id="ARBA00023170"/>
    </source>
</evidence>
<protein>
    <submittedName>
        <fullName evidence="12">Uncharacterized protein</fullName>
    </submittedName>
</protein>
<reference evidence="12 13" key="1">
    <citation type="submission" date="2013-11" db="EMBL/GenBank/DDBJ databases">
        <title>Opisthorchis viverrini - life in the bile duct.</title>
        <authorList>
            <person name="Young N.D."/>
            <person name="Nagarajan N."/>
            <person name="Lin S.J."/>
            <person name="Korhonen P.K."/>
            <person name="Jex A.R."/>
            <person name="Hall R.S."/>
            <person name="Safavi-Hemami H."/>
            <person name="Kaewkong W."/>
            <person name="Bertrand D."/>
            <person name="Gao S."/>
            <person name="Seet Q."/>
            <person name="Wongkham S."/>
            <person name="Teh B.T."/>
            <person name="Wongkham C."/>
            <person name="Intapan P.M."/>
            <person name="Maleewong W."/>
            <person name="Yang X."/>
            <person name="Hu M."/>
            <person name="Wang Z."/>
            <person name="Hofmann A."/>
            <person name="Sternberg P.W."/>
            <person name="Tan P."/>
            <person name="Wang J."/>
            <person name="Gasser R.B."/>
        </authorList>
    </citation>
    <scope>NUCLEOTIDE SEQUENCE [LARGE SCALE GENOMIC DNA]</scope>
</reference>
<dbReference type="GO" id="GO:0003677">
    <property type="term" value="F:DNA binding"/>
    <property type="evidence" value="ECO:0007669"/>
    <property type="project" value="UniProtKB-KW"/>
</dbReference>
<evidence type="ECO:0000256" key="2">
    <source>
        <dbReference type="ARBA" id="ARBA00005402"/>
    </source>
</evidence>
<organism evidence="12 13">
    <name type="scientific">Opisthorchis viverrini</name>
    <name type="common">Southeast Asian liver fluke</name>
    <dbReference type="NCBI Taxonomy" id="6198"/>
    <lineage>
        <taxon>Eukaryota</taxon>
        <taxon>Metazoa</taxon>
        <taxon>Spiralia</taxon>
        <taxon>Lophotrochozoa</taxon>
        <taxon>Platyhelminthes</taxon>
        <taxon>Trematoda</taxon>
        <taxon>Digenea</taxon>
        <taxon>Opisthorchiida</taxon>
        <taxon>Opisthorchiata</taxon>
        <taxon>Opisthorchiidae</taxon>
        <taxon>Opisthorchis</taxon>
    </lineage>
</organism>
<dbReference type="CTD" id="20324186"/>
<feature type="transmembrane region" description="Helical" evidence="11">
    <location>
        <begin position="333"/>
        <end position="352"/>
    </location>
</feature>
<comment type="similarity">
    <text evidence="2">Belongs to the ERG4/ERG24 family.</text>
</comment>
<evidence type="ECO:0000256" key="3">
    <source>
        <dbReference type="ARBA" id="ARBA00022553"/>
    </source>
</evidence>
<dbReference type="RefSeq" id="XP_009174527.1">
    <property type="nucleotide sequence ID" value="XM_009176263.1"/>
</dbReference>
<name>A0A074Z3X2_OPIVI</name>
<dbReference type="AlphaFoldDB" id="A0A074Z3X2"/>
<keyword evidence="9" id="KW-0539">Nucleus</keyword>
<dbReference type="GeneID" id="20324186"/>
<dbReference type="EMBL" id="KL596944">
    <property type="protein sequence ID" value="KER21743.1"/>
    <property type="molecule type" value="Genomic_DNA"/>
</dbReference>
<dbReference type="OrthoDB" id="5326588at2759"/>
<feature type="transmembrane region" description="Helical" evidence="11">
    <location>
        <begin position="372"/>
        <end position="393"/>
    </location>
</feature>
<dbReference type="InterPro" id="IPR001171">
    <property type="entry name" value="ERG24_DHCR-like"/>
</dbReference>
<feature type="transmembrane region" description="Helical" evidence="11">
    <location>
        <begin position="489"/>
        <end position="512"/>
    </location>
</feature>
<feature type="transmembrane region" description="Helical" evidence="11">
    <location>
        <begin position="301"/>
        <end position="321"/>
    </location>
</feature>
<keyword evidence="7 11" id="KW-0472">Membrane</keyword>
<dbReference type="PANTHER" id="PTHR21257">
    <property type="entry name" value="DELTA(14)-STEROL REDUCTASE"/>
    <property type="match status" value="1"/>
</dbReference>
<feature type="transmembrane region" description="Helical" evidence="11">
    <location>
        <begin position="434"/>
        <end position="455"/>
    </location>
</feature>
<accession>A0A074Z3X2</accession>
<feature type="region of interest" description="Disordered" evidence="10">
    <location>
        <begin position="109"/>
        <end position="214"/>
    </location>
</feature>
<keyword evidence="3" id="KW-0597">Phosphoprotein</keyword>
<dbReference type="KEGG" id="ovi:T265_10018"/>
<dbReference type="GO" id="GO:0050613">
    <property type="term" value="F:Delta14-sterol reductase activity"/>
    <property type="evidence" value="ECO:0007669"/>
    <property type="project" value="TreeGrafter"/>
</dbReference>
<comment type="subcellular location">
    <subcellularLocation>
        <location evidence="1">Nucleus inner membrane</location>
        <topology evidence="1">Multi-pass membrane protein</topology>
    </subcellularLocation>
</comment>
<feature type="transmembrane region" description="Helical" evidence="11">
    <location>
        <begin position="532"/>
        <end position="551"/>
    </location>
</feature>
<keyword evidence="6" id="KW-0238">DNA-binding</keyword>
<feature type="compositionally biased region" description="Low complexity" evidence="10">
    <location>
        <begin position="151"/>
        <end position="166"/>
    </location>
</feature>
<dbReference type="Proteomes" id="UP000054324">
    <property type="component" value="Unassembled WGS sequence"/>
</dbReference>
<proteinExistence type="inferred from homology"/>
<evidence type="ECO:0000256" key="1">
    <source>
        <dbReference type="ARBA" id="ARBA00004473"/>
    </source>
</evidence>
<dbReference type="PANTHER" id="PTHR21257:SF55">
    <property type="entry name" value="DELTA(14)-STEROL REDUCTASE LBR"/>
    <property type="match status" value="1"/>
</dbReference>
<evidence type="ECO:0000256" key="6">
    <source>
        <dbReference type="ARBA" id="ARBA00023125"/>
    </source>
</evidence>
<keyword evidence="8" id="KW-0675">Receptor</keyword>
<evidence type="ECO:0000256" key="5">
    <source>
        <dbReference type="ARBA" id="ARBA00022989"/>
    </source>
</evidence>
<feature type="transmembrane region" description="Helical" evidence="11">
    <location>
        <begin position="461"/>
        <end position="482"/>
    </location>
</feature>
<dbReference type="STRING" id="6198.A0A074Z3X2"/>
<dbReference type="Pfam" id="PF01222">
    <property type="entry name" value="ERG4_ERG24"/>
    <property type="match status" value="1"/>
</dbReference>
<keyword evidence="4 11" id="KW-0812">Transmembrane</keyword>